<comment type="catalytic activity">
    <reaction evidence="9">
        <text>adenosine + H2O + H(+) = inosine + NH4(+)</text>
        <dbReference type="Rhea" id="RHEA:24408"/>
        <dbReference type="ChEBI" id="CHEBI:15377"/>
        <dbReference type="ChEBI" id="CHEBI:15378"/>
        <dbReference type="ChEBI" id="CHEBI:16335"/>
        <dbReference type="ChEBI" id="CHEBI:17596"/>
        <dbReference type="ChEBI" id="CHEBI:28938"/>
        <dbReference type="EC" id="3.5.4.4"/>
    </reaction>
</comment>
<accession>J4W508</accession>
<comment type="subcellular location">
    <subcellularLocation>
        <location evidence="2">Secreted</location>
    </subcellularLocation>
</comment>
<dbReference type="AlphaFoldDB" id="J4W508"/>
<dbReference type="InterPro" id="IPR001365">
    <property type="entry name" value="A_deaminase_dom"/>
</dbReference>
<feature type="region of interest" description="Disordered" evidence="10">
    <location>
        <begin position="568"/>
        <end position="604"/>
    </location>
</feature>
<keyword evidence="6" id="KW-0479">Metal-binding</keyword>
<evidence type="ECO:0000256" key="6">
    <source>
        <dbReference type="ARBA" id="ARBA00022723"/>
    </source>
</evidence>
<feature type="domain" description="Adenosine deaminase" evidence="11">
    <location>
        <begin position="388"/>
        <end position="533"/>
    </location>
</feature>
<evidence type="ECO:0000256" key="8">
    <source>
        <dbReference type="ARBA" id="ARBA00022801"/>
    </source>
</evidence>
<dbReference type="GO" id="GO:0046103">
    <property type="term" value="P:inosine biosynthetic process"/>
    <property type="evidence" value="ECO:0007669"/>
    <property type="project" value="TreeGrafter"/>
</dbReference>
<dbReference type="STRING" id="655819.J4W508"/>
<comment type="similarity">
    <text evidence="3">Belongs to the metallo-dependent hydrolases superfamily. Adenosine and AMP deaminases family. ADGF subfamily.</text>
</comment>
<proteinExistence type="inferred from homology"/>
<evidence type="ECO:0000256" key="1">
    <source>
        <dbReference type="ARBA" id="ARBA00001947"/>
    </source>
</evidence>
<dbReference type="GO" id="GO:0004000">
    <property type="term" value="F:adenosine deaminase activity"/>
    <property type="evidence" value="ECO:0007669"/>
    <property type="project" value="TreeGrafter"/>
</dbReference>
<feature type="compositionally biased region" description="Low complexity" evidence="10">
    <location>
        <begin position="577"/>
        <end position="597"/>
    </location>
</feature>
<dbReference type="FunFam" id="3.20.20.140:FF:000017">
    <property type="entry name" value="Adenosine deaminase 2"/>
    <property type="match status" value="1"/>
</dbReference>
<dbReference type="Pfam" id="PF00962">
    <property type="entry name" value="A_deaminase"/>
    <property type="match status" value="1"/>
</dbReference>
<dbReference type="RefSeq" id="XP_008599110.1">
    <property type="nucleotide sequence ID" value="XM_008600888.1"/>
</dbReference>
<organism evidence="12 13">
    <name type="scientific">Beauveria bassiana (strain ARSEF 2860)</name>
    <name type="common">White muscardine disease fungus</name>
    <name type="synonym">Tritirachium shiotae</name>
    <dbReference type="NCBI Taxonomy" id="655819"/>
    <lineage>
        <taxon>Eukaryota</taxon>
        <taxon>Fungi</taxon>
        <taxon>Dikarya</taxon>
        <taxon>Ascomycota</taxon>
        <taxon>Pezizomycotina</taxon>
        <taxon>Sordariomycetes</taxon>
        <taxon>Hypocreomycetidae</taxon>
        <taxon>Hypocreales</taxon>
        <taxon>Cordycipitaceae</taxon>
        <taxon>Beauveria</taxon>
    </lineage>
</organism>
<sequence length="604" mass="68444">MAMPNDVWEEISQEIPSMSDPFLQQYMTGRANLIAQEKTRRADAAFRQSLSPIAKRACRVVERIRAEELQTTWTSDVKEKLASETHATVFPAMMFSMGKDRMERTKLWRVVRRMPKGSLLHAHLEAMVNFEYLIGELLSLPGVHMASDRPLDGPEALERGTVTFRYRAKERVQGSSVWSAEYKSNRFLLLAKMADEFPQGGRPGFVKWLASRCTLHAHDSHLHHHGVDAIWDKFQNCFIASATILTYEPMVRLYLRALMRQLQADGVRWAELRFAWPINYCRDRHEKPEPDYIHLFEVIDDEIARFKASPEGEGFWGLGIIWTSLRSLPTRPIIEDMDHCITTKLAFPHLVLGYDVVGYENRGRTLRDLLPELFWFRKQCAQEGVNIPFFFHAGETLGDGDATDCNLFDAVLLGTRRLGHGYSLYKHPLLIDMVKEKRILVEACPISNEVLRLCGSVAAHPLPALLARGVSCCLCNDDPAMMGQGTAGMSHDFWQALQGWDNLGLAGLASLAENSVRWSAFADEDNEAWMNNIKTASLGDGVKADRLKEWQIQWEQFCLWVVSEFGEEYDDTPEPEPSATVSAAAEESAEPAEPAEPATREQQV</sequence>
<reference evidence="12 13" key="1">
    <citation type="journal article" date="2012" name="Sci. Rep.">
        <title>Genomic perspectives on the evolution of fungal entomopathogenicity in Beauveria bassiana.</title>
        <authorList>
            <person name="Xiao G."/>
            <person name="Ying S.H."/>
            <person name="Zheng P."/>
            <person name="Wang Z.L."/>
            <person name="Zhang S."/>
            <person name="Xie X.Q."/>
            <person name="Shang Y."/>
            <person name="St Leger R.J."/>
            <person name="Zhao G.P."/>
            <person name="Wang C."/>
            <person name="Feng M.G."/>
        </authorList>
    </citation>
    <scope>NUCLEOTIDE SEQUENCE [LARGE SCALE GENOMIC DNA]</scope>
    <source>
        <strain evidence="12 13">ARSEF 2860</strain>
    </source>
</reference>
<dbReference type="PANTHER" id="PTHR11409:SF39">
    <property type="entry name" value="ADENOSINE DEAMINASE 2"/>
    <property type="match status" value="1"/>
</dbReference>
<evidence type="ECO:0000259" key="11">
    <source>
        <dbReference type="Pfam" id="PF00962"/>
    </source>
</evidence>
<dbReference type="GO" id="GO:0046872">
    <property type="term" value="F:metal ion binding"/>
    <property type="evidence" value="ECO:0007669"/>
    <property type="project" value="UniProtKB-KW"/>
</dbReference>
<keyword evidence="13" id="KW-1185">Reference proteome</keyword>
<name>J4W508_BEAB2</name>
<evidence type="ECO:0000256" key="5">
    <source>
        <dbReference type="ARBA" id="ARBA00022525"/>
    </source>
</evidence>
<comment type="cofactor">
    <cofactor evidence="1">
        <name>Zn(2+)</name>
        <dbReference type="ChEBI" id="CHEBI:29105"/>
    </cofactor>
</comment>
<dbReference type="InParanoid" id="J4W508"/>
<evidence type="ECO:0000256" key="9">
    <source>
        <dbReference type="ARBA" id="ARBA00047764"/>
    </source>
</evidence>
<evidence type="ECO:0000256" key="7">
    <source>
        <dbReference type="ARBA" id="ARBA00022729"/>
    </source>
</evidence>
<evidence type="ECO:0000256" key="3">
    <source>
        <dbReference type="ARBA" id="ARBA00006083"/>
    </source>
</evidence>
<keyword evidence="5" id="KW-0964">Secreted</keyword>
<dbReference type="GO" id="GO:0006154">
    <property type="term" value="P:adenosine catabolic process"/>
    <property type="evidence" value="ECO:0007669"/>
    <property type="project" value="TreeGrafter"/>
</dbReference>
<dbReference type="EC" id="3.5.4.4" evidence="4"/>
<dbReference type="HOGENOM" id="CLU_022829_2_1_1"/>
<evidence type="ECO:0000256" key="4">
    <source>
        <dbReference type="ARBA" id="ARBA00012784"/>
    </source>
</evidence>
<dbReference type="InterPro" id="IPR006330">
    <property type="entry name" value="Ado/ade_deaminase"/>
</dbReference>
<dbReference type="SUPFAM" id="SSF51556">
    <property type="entry name" value="Metallo-dependent hydrolases"/>
    <property type="match status" value="1"/>
</dbReference>
<dbReference type="Gene3D" id="3.20.20.140">
    <property type="entry name" value="Metal-dependent hydrolases"/>
    <property type="match status" value="1"/>
</dbReference>
<dbReference type="PANTHER" id="PTHR11409">
    <property type="entry name" value="ADENOSINE DEAMINASE"/>
    <property type="match status" value="1"/>
</dbReference>
<evidence type="ECO:0000313" key="13">
    <source>
        <dbReference type="Proteomes" id="UP000002762"/>
    </source>
</evidence>
<dbReference type="GeneID" id="19888803"/>
<evidence type="ECO:0000256" key="2">
    <source>
        <dbReference type="ARBA" id="ARBA00004613"/>
    </source>
</evidence>
<gene>
    <name evidence="12" type="ORF">BBA_05791</name>
</gene>
<dbReference type="GO" id="GO:0005576">
    <property type="term" value="C:extracellular region"/>
    <property type="evidence" value="ECO:0007669"/>
    <property type="project" value="UniProtKB-SubCell"/>
</dbReference>
<dbReference type="InterPro" id="IPR032466">
    <property type="entry name" value="Metal_Hydrolase"/>
</dbReference>
<keyword evidence="8" id="KW-0378">Hydrolase</keyword>
<evidence type="ECO:0000256" key="10">
    <source>
        <dbReference type="SAM" id="MobiDB-lite"/>
    </source>
</evidence>
<keyword evidence="7" id="KW-0732">Signal</keyword>
<dbReference type="OrthoDB" id="7202371at2759"/>
<dbReference type="EMBL" id="JH725164">
    <property type="protein sequence ID" value="EJP65460.1"/>
    <property type="molecule type" value="Genomic_DNA"/>
</dbReference>
<dbReference type="Proteomes" id="UP000002762">
    <property type="component" value="Unassembled WGS sequence"/>
</dbReference>
<evidence type="ECO:0000313" key="12">
    <source>
        <dbReference type="EMBL" id="EJP65460.1"/>
    </source>
</evidence>
<protein>
    <recommendedName>
        <fullName evidence="4">adenosine deaminase</fullName>
        <ecNumber evidence="4">3.5.4.4</ecNumber>
    </recommendedName>
</protein>